<evidence type="ECO:0000313" key="10">
    <source>
        <dbReference type="Proteomes" id="UP000367825"/>
    </source>
</evidence>
<keyword evidence="2" id="KW-0813">Transport</keyword>
<dbReference type="InterPro" id="IPR050166">
    <property type="entry name" value="ABC_transporter_ATP-bind"/>
</dbReference>
<keyword evidence="3" id="KW-1003">Cell membrane</keyword>
<keyword evidence="4" id="KW-0472">Membrane</keyword>
<keyword evidence="10" id="KW-1185">Reference proteome</keyword>
<dbReference type="RefSeq" id="WP_241013988.1">
    <property type="nucleotide sequence ID" value="NZ_CABPSC010000001.1"/>
</dbReference>
<dbReference type="PANTHER" id="PTHR42788:SF13">
    <property type="entry name" value="ALIPHATIC SULFONATES IMPORT ATP-BINDING PROTEIN SSUB"/>
    <property type="match status" value="1"/>
</dbReference>
<dbReference type="PROSITE" id="PS00211">
    <property type="entry name" value="ABC_TRANSPORTER_1"/>
    <property type="match status" value="1"/>
</dbReference>
<evidence type="ECO:0000256" key="5">
    <source>
        <dbReference type="ARBA" id="ARBA00022741"/>
    </source>
</evidence>
<dbReference type="InterPro" id="IPR003593">
    <property type="entry name" value="AAA+_ATPase"/>
</dbReference>
<comment type="similarity">
    <text evidence="1">Belongs to the ABC transporter superfamily.</text>
</comment>
<dbReference type="CDD" id="cd03293">
    <property type="entry name" value="ABC_NrtD_SsuB_transporters"/>
    <property type="match status" value="1"/>
</dbReference>
<dbReference type="Gene3D" id="3.40.50.300">
    <property type="entry name" value="P-loop containing nucleotide triphosphate hydrolases"/>
    <property type="match status" value="1"/>
</dbReference>
<feature type="region of interest" description="Disordered" evidence="7">
    <location>
        <begin position="1"/>
        <end position="25"/>
    </location>
</feature>
<proteinExistence type="inferred from homology"/>
<evidence type="ECO:0000259" key="8">
    <source>
        <dbReference type="PROSITE" id="PS50893"/>
    </source>
</evidence>
<sequence length="305" mass="32928">MTPPSPGSRLHLVDEAGAPHASHGPHVVLAGVTKDYRAPDPKTSRKTRMQALGPVDLTLRKGEFFSVVGPSGCGKSTLLELIAGLAAPSDGLVQFEGRPVTGVPEGVGVVFQEDASFPWLTVRENIGFGLRMAGVDSAEIERRVAYALGFMGLREFANARPAQLSGGMRQRMCIARTLVIAPRLILLDEPFGALDQQTRMLMGDELLRLWRETSATVLLITHALDEAAVLSDRVGVMSSRPGRFIDVIETGWERNRDSRIVAAPRFGEITARLWDTLRAESLKAMESGERPAGANGAPGAGLRRQ</sequence>
<accession>A0A5E4REM3</accession>
<evidence type="ECO:0000256" key="4">
    <source>
        <dbReference type="ARBA" id="ARBA00022519"/>
    </source>
</evidence>
<keyword evidence="4" id="KW-0997">Cell inner membrane</keyword>
<protein>
    <submittedName>
        <fullName evidence="9">Aliphatic sulfonates import ATP-binding protein SsuB</fullName>
        <ecNumber evidence="9">3.6.3.-</ecNumber>
    </submittedName>
</protein>
<feature type="region of interest" description="Disordered" evidence="7">
    <location>
        <begin position="285"/>
        <end position="305"/>
    </location>
</feature>
<dbReference type="PANTHER" id="PTHR42788">
    <property type="entry name" value="TAURINE IMPORT ATP-BINDING PROTEIN-RELATED"/>
    <property type="match status" value="1"/>
</dbReference>
<dbReference type="EMBL" id="CABPSC010000001">
    <property type="protein sequence ID" value="VVD60972.1"/>
    <property type="molecule type" value="Genomic_DNA"/>
</dbReference>
<feature type="compositionally biased region" description="Low complexity" evidence="7">
    <location>
        <begin position="291"/>
        <end position="305"/>
    </location>
</feature>
<keyword evidence="6 9" id="KW-0067">ATP-binding</keyword>
<evidence type="ECO:0000256" key="6">
    <source>
        <dbReference type="ARBA" id="ARBA00022840"/>
    </source>
</evidence>
<evidence type="ECO:0000313" key="9">
    <source>
        <dbReference type="EMBL" id="VVD60972.1"/>
    </source>
</evidence>
<gene>
    <name evidence="9" type="primary">ssuB_3</name>
    <name evidence="9" type="ORF">PNO31109_00098</name>
</gene>
<dbReference type="SMART" id="SM00382">
    <property type="entry name" value="AAA"/>
    <property type="match status" value="1"/>
</dbReference>
<dbReference type="AlphaFoldDB" id="A0A5E4REM3"/>
<dbReference type="InterPro" id="IPR027417">
    <property type="entry name" value="P-loop_NTPase"/>
</dbReference>
<dbReference type="GO" id="GO:0016887">
    <property type="term" value="F:ATP hydrolysis activity"/>
    <property type="evidence" value="ECO:0007669"/>
    <property type="project" value="InterPro"/>
</dbReference>
<dbReference type="PROSITE" id="PS50893">
    <property type="entry name" value="ABC_TRANSPORTER_2"/>
    <property type="match status" value="1"/>
</dbReference>
<evidence type="ECO:0000256" key="2">
    <source>
        <dbReference type="ARBA" id="ARBA00022448"/>
    </source>
</evidence>
<feature type="domain" description="ABC transporter" evidence="8">
    <location>
        <begin position="36"/>
        <end position="264"/>
    </location>
</feature>
<organism evidence="9 10">
    <name type="scientific">Pandoraea nosoerga</name>
    <dbReference type="NCBI Taxonomy" id="2508296"/>
    <lineage>
        <taxon>Bacteria</taxon>
        <taxon>Pseudomonadati</taxon>
        <taxon>Pseudomonadota</taxon>
        <taxon>Betaproteobacteria</taxon>
        <taxon>Burkholderiales</taxon>
        <taxon>Burkholderiaceae</taxon>
        <taxon>Pandoraea</taxon>
    </lineage>
</organism>
<dbReference type="GO" id="GO:0005524">
    <property type="term" value="F:ATP binding"/>
    <property type="evidence" value="ECO:0007669"/>
    <property type="project" value="UniProtKB-KW"/>
</dbReference>
<evidence type="ECO:0000256" key="3">
    <source>
        <dbReference type="ARBA" id="ARBA00022475"/>
    </source>
</evidence>
<evidence type="ECO:0000256" key="1">
    <source>
        <dbReference type="ARBA" id="ARBA00005417"/>
    </source>
</evidence>
<dbReference type="Pfam" id="PF00005">
    <property type="entry name" value="ABC_tran"/>
    <property type="match status" value="1"/>
</dbReference>
<dbReference type="EC" id="3.6.3.-" evidence="9"/>
<name>A0A5E4REM3_9BURK</name>
<keyword evidence="9" id="KW-0378">Hydrolase</keyword>
<dbReference type="InterPro" id="IPR003439">
    <property type="entry name" value="ABC_transporter-like_ATP-bd"/>
</dbReference>
<dbReference type="SUPFAM" id="SSF52540">
    <property type="entry name" value="P-loop containing nucleoside triphosphate hydrolases"/>
    <property type="match status" value="1"/>
</dbReference>
<keyword evidence="5" id="KW-0547">Nucleotide-binding</keyword>
<dbReference type="InterPro" id="IPR017871">
    <property type="entry name" value="ABC_transporter-like_CS"/>
</dbReference>
<evidence type="ECO:0000256" key="7">
    <source>
        <dbReference type="SAM" id="MobiDB-lite"/>
    </source>
</evidence>
<reference evidence="9 10" key="1">
    <citation type="submission" date="2019-08" db="EMBL/GenBank/DDBJ databases">
        <authorList>
            <person name="Peeters C."/>
        </authorList>
    </citation>
    <scope>NUCLEOTIDE SEQUENCE [LARGE SCALE GENOMIC DNA]</scope>
    <source>
        <strain evidence="9 10">LMG 31109</strain>
    </source>
</reference>
<dbReference type="Proteomes" id="UP000367825">
    <property type="component" value="Unassembled WGS sequence"/>
</dbReference>